<dbReference type="AlphaFoldDB" id="A0A931H1B9"/>
<accession>A0A931H1B9</accession>
<dbReference type="GO" id="GO:0005506">
    <property type="term" value="F:iron ion binding"/>
    <property type="evidence" value="ECO:0007669"/>
    <property type="project" value="UniProtKB-ARBA"/>
</dbReference>
<sequence length="274" mass="30736">MGKKLSQDQIDHFNHKGFVAPIDVFSREQAKAYLDMLESFEQSQNLELGKGFNFKPHLLFKWVDEIARHPAVLDAVEDLIGPNIRLFHLSVWPKKANDPAYIGWHQDATYFGLDPSTQITAWVALSDAPVAAGCMEVVPGSQRLGQLHHAENHTNNILLSKGQTVDVPFDKSHTEFMPVAAGQMSLHDTYLVHCSGPNETNFRRVGLGFSYIPTNARSTSKTRLTSALVRGVDEYGYYDDEPRPQTDYGTAERKFHADAVARFRASNDEQAAKY</sequence>
<dbReference type="PANTHER" id="PTHR20883">
    <property type="entry name" value="PHYTANOYL-COA DIOXYGENASE DOMAIN CONTAINING 1"/>
    <property type="match status" value="1"/>
</dbReference>
<proteinExistence type="predicted"/>
<dbReference type="EMBL" id="JADWYS010000001">
    <property type="protein sequence ID" value="MBG9386769.1"/>
    <property type="molecule type" value="Genomic_DNA"/>
</dbReference>
<organism evidence="2 3">
    <name type="scientific">Caenimonas aquaedulcis</name>
    <dbReference type="NCBI Taxonomy" id="2793270"/>
    <lineage>
        <taxon>Bacteria</taxon>
        <taxon>Pseudomonadati</taxon>
        <taxon>Pseudomonadota</taxon>
        <taxon>Betaproteobacteria</taxon>
        <taxon>Burkholderiales</taxon>
        <taxon>Comamonadaceae</taxon>
        <taxon>Caenimonas</taxon>
    </lineage>
</organism>
<dbReference type="InterPro" id="IPR008775">
    <property type="entry name" value="Phytyl_CoA_dOase-like"/>
</dbReference>
<evidence type="ECO:0000313" key="3">
    <source>
        <dbReference type="Proteomes" id="UP000651050"/>
    </source>
</evidence>
<protein>
    <submittedName>
        <fullName evidence="2">Phytanoyl-CoA dioxygenase family protein</fullName>
    </submittedName>
</protein>
<dbReference type="Pfam" id="PF05721">
    <property type="entry name" value="PhyH"/>
    <property type="match status" value="1"/>
</dbReference>
<name>A0A931H1B9_9BURK</name>
<dbReference type="PANTHER" id="PTHR20883:SF48">
    <property type="entry name" value="ECTOINE DIOXYGENASE"/>
    <property type="match status" value="1"/>
</dbReference>
<evidence type="ECO:0000313" key="2">
    <source>
        <dbReference type="EMBL" id="MBG9386769.1"/>
    </source>
</evidence>
<evidence type="ECO:0000256" key="1">
    <source>
        <dbReference type="ARBA" id="ARBA00001954"/>
    </source>
</evidence>
<gene>
    <name evidence="2" type="ORF">I5803_01925</name>
</gene>
<dbReference type="RefSeq" id="WP_196984734.1">
    <property type="nucleotide sequence ID" value="NZ_JADWYS010000001.1"/>
</dbReference>
<dbReference type="Gene3D" id="2.60.120.620">
    <property type="entry name" value="q2cbj1_9rhob like domain"/>
    <property type="match status" value="1"/>
</dbReference>
<reference evidence="2" key="1">
    <citation type="submission" date="2020-11" db="EMBL/GenBank/DDBJ databases">
        <title>Bacterial whole genome sequence for Caenimonas sp. DR4.4.</title>
        <authorList>
            <person name="Le V."/>
            <person name="Ko S.-R."/>
            <person name="Ahn C.-Y."/>
            <person name="Oh H.-M."/>
        </authorList>
    </citation>
    <scope>NUCLEOTIDE SEQUENCE</scope>
    <source>
        <strain evidence="2">DR4.4</strain>
    </source>
</reference>
<comment type="cofactor">
    <cofactor evidence="1">
        <name>Fe(2+)</name>
        <dbReference type="ChEBI" id="CHEBI:29033"/>
    </cofactor>
</comment>
<dbReference type="GO" id="GO:0016706">
    <property type="term" value="F:2-oxoglutarate-dependent dioxygenase activity"/>
    <property type="evidence" value="ECO:0007669"/>
    <property type="project" value="UniProtKB-ARBA"/>
</dbReference>
<keyword evidence="3" id="KW-1185">Reference proteome</keyword>
<dbReference type="Proteomes" id="UP000651050">
    <property type="component" value="Unassembled WGS sequence"/>
</dbReference>
<dbReference type="SUPFAM" id="SSF51197">
    <property type="entry name" value="Clavaminate synthase-like"/>
    <property type="match status" value="1"/>
</dbReference>
<keyword evidence="2" id="KW-0560">Oxidoreductase</keyword>
<keyword evidence="2" id="KW-0223">Dioxygenase</keyword>
<comment type="caution">
    <text evidence="2">The sequence shown here is derived from an EMBL/GenBank/DDBJ whole genome shotgun (WGS) entry which is preliminary data.</text>
</comment>